<dbReference type="EMBL" id="CP003746">
    <property type="protein sequence ID" value="AFU99809.1"/>
    <property type="molecule type" value="Genomic_DNA"/>
</dbReference>
<organism evidence="1 2">
    <name type="scientific">Simiduia agarivorans (strain DSM 21679 / JCM 13881 / BCRC 17597 / SA1)</name>
    <dbReference type="NCBI Taxonomy" id="1117647"/>
    <lineage>
        <taxon>Bacteria</taxon>
        <taxon>Pseudomonadati</taxon>
        <taxon>Pseudomonadota</taxon>
        <taxon>Gammaproteobacteria</taxon>
        <taxon>Cellvibrionales</taxon>
        <taxon>Cellvibrionaceae</taxon>
        <taxon>Simiduia</taxon>
    </lineage>
</organism>
<dbReference type="KEGG" id="saga:M5M_13325"/>
<reference evidence="1 2" key="1">
    <citation type="journal article" date="2013" name="Genome Announc.">
        <title>Complete genome sequence of Simiduia agarivorans SA1(T), a marine bacterium able to degrade a variety of polysaccharides.</title>
        <authorList>
            <person name="Lin S.Y."/>
            <person name="Shieh W.Y."/>
            <person name="Chen J.S."/>
            <person name="Tang S.L."/>
        </authorList>
    </citation>
    <scope>NUCLEOTIDE SEQUENCE [LARGE SCALE GENOMIC DNA]</scope>
    <source>
        <strain evidence="2">DSM 21679 / JCM 13881 / BCRC 17597 / SA1</strain>
    </source>
</reference>
<dbReference type="STRING" id="1117647.M5M_13325"/>
<evidence type="ECO:0000313" key="2">
    <source>
        <dbReference type="Proteomes" id="UP000000466"/>
    </source>
</evidence>
<dbReference type="HOGENOM" id="CLU_063848_1_0_6"/>
<keyword evidence="2" id="KW-1185">Reference proteome</keyword>
<dbReference type="eggNOG" id="ENOG502ZCJH">
    <property type="taxonomic scope" value="Bacteria"/>
</dbReference>
<evidence type="ECO:0000313" key="1">
    <source>
        <dbReference type="EMBL" id="AFU99809.1"/>
    </source>
</evidence>
<dbReference type="Pfam" id="PF11279">
    <property type="entry name" value="DUF3080"/>
    <property type="match status" value="1"/>
</dbReference>
<dbReference type="AlphaFoldDB" id="K4KKX8"/>
<name>K4KKX8_SIMAS</name>
<dbReference type="Proteomes" id="UP000000466">
    <property type="component" value="Chromosome"/>
</dbReference>
<sequence length="341" mass="37091">MANTANAILKITWVALCLTSAACSRDPLKNDLDDYHYRLGNTLNQSLTAPAPPPLLPLPGRRDVRIPAPEQHIDLIDFLKLSQCDLQRLVGQRNGALGRVMTDSQQWLYDRAFVRLGLQCLPAIDDPELKAAVAAAIEAKRAFRPALTHNLLWAGPELRAFLSYGGQGVATDVASARLQASALDQLYQLLSQPAPDGAALETTLAQLLAPNGGGQLLVQLQLAEAYLIPATRALVEAPSLCPQGKLTRRGEVLGNVFRVIYIERIQPHLSGLDQQLRQLQPALAQHRAWVSSPALARYWSAHWSLAGPADTSTAARFRQAVAAHTRAWQLRLGECGLRPGA</sequence>
<protein>
    <submittedName>
        <fullName evidence="1">Uncharacterized protein</fullName>
    </submittedName>
</protein>
<accession>K4KKX8</accession>
<dbReference type="InterPro" id="IPR021431">
    <property type="entry name" value="DUF3080"/>
</dbReference>
<proteinExistence type="predicted"/>
<gene>
    <name evidence="1" type="ordered locus">M5M_13325</name>
</gene>